<dbReference type="Proteomes" id="UP000076580">
    <property type="component" value="Chromosome 02"/>
</dbReference>
<dbReference type="PANTHER" id="PTHR10993">
    <property type="entry name" value="OCTANOYLTRANSFERASE"/>
    <property type="match status" value="1"/>
</dbReference>
<organism evidence="2 3">
    <name type="scientific">Drechmeria coniospora</name>
    <name type="common">Nematophagous fungus</name>
    <name type="synonym">Meria coniospora</name>
    <dbReference type="NCBI Taxonomy" id="98403"/>
    <lineage>
        <taxon>Eukaryota</taxon>
        <taxon>Fungi</taxon>
        <taxon>Dikarya</taxon>
        <taxon>Ascomycota</taxon>
        <taxon>Pezizomycotina</taxon>
        <taxon>Sordariomycetes</taxon>
        <taxon>Hypocreomycetidae</taxon>
        <taxon>Hypocreales</taxon>
        <taxon>Ophiocordycipitaceae</taxon>
        <taxon>Drechmeria</taxon>
    </lineage>
</organism>
<evidence type="ECO:0000313" key="2">
    <source>
        <dbReference type="EMBL" id="KYK57894.1"/>
    </source>
</evidence>
<dbReference type="GeneID" id="63717550"/>
<keyword evidence="2" id="KW-0808">Transferase</keyword>
<dbReference type="InParanoid" id="A0A151GLA7"/>
<dbReference type="GO" id="GO:0009249">
    <property type="term" value="P:protein lipoylation"/>
    <property type="evidence" value="ECO:0007669"/>
    <property type="project" value="TreeGrafter"/>
</dbReference>
<keyword evidence="3" id="KW-1185">Reference proteome</keyword>
<sequence length="371" mass="40464">MIRSACSVGCATVQKLASIIFSAAVNPPLQRRGLALPRLPLPFPAAASEGHATSPRMRHVVALQSRSRAAALVQFRVAITNTPNSASASPCRPWPGAQTRALSTLHHRHLGLASYDHAQGVQDAHRAEFLSWKALTGAEHDEQPPPPPLLVSFESTPTFTLGRRQENVDDAQLARLRRPLDVCLRRRREPVQRSFTPDVRKSSRGGLTTYHGPGQVVFWPVVDMHSPRYPRYGVASYASHLEATTSRLLRELFGIQTSTVHDEPGVWVAPSSRRPRKIAALGVHHRRHVTALGIALNVDVAVAGDEHLNPWARFVPCGLDGKAVTSVAAEAGELLPADWDAAVLAGRWAAIFEEGLLHEERRSGGASSRLR</sequence>
<dbReference type="Pfam" id="PF21948">
    <property type="entry name" value="LplA-B_cat"/>
    <property type="match status" value="1"/>
</dbReference>
<dbReference type="Gene3D" id="3.30.930.10">
    <property type="entry name" value="Bira Bifunctional Protein, Domain 2"/>
    <property type="match status" value="1"/>
</dbReference>
<evidence type="ECO:0000313" key="3">
    <source>
        <dbReference type="Proteomes" id="UP000076580"/>
    </source>
</evidence>
<dbReference type="STRING" id="98403.A0A151GLA7"/>
<feature type="domain" description="BPL/LPL catalytic" evidence="1">
    <location>
        <begin position="144"/>
        <end position="356"/>
    </location>
</feature>
<dbReference type="InterPro" id="IPR045864">
    <property type="entry name" value="aa-tRNA-synth_II/BPL/LPL"/>
</dbReference>
<proteinExistence type="predicted"/>
<reference evidence="2 3" key="1">
    <citation type="journal article" date="2016" name="Sci. Rep.">
        <title>Insights into Adaptations to a Near-Obligate Nematode Endoparasitic Lifestyle from the Finished Genome of Drechmeria coniospora.</title>
        <authorList>
            <person name="Zhang L."/>
            <person name="Zhou Z."/>
            <person name="Guo Q."/>
            <person name="Fokkens L."/>
            <person name="Miskei M."/>
            <person name="Pocsi I."/>
            <person name="Zhang W."/>
            <person name="Chen M."/>
            <person name="Wang L."/>
            <person name="Sun Y."/>
            <person name="Donzelli B.G."/>
            <person name="Gibson D.M."/>
            <person name="Nelson D.R."/>
            <person name="Luo J.G."/>
            <person name="Rep M."/>
            <person name="Liu H."/>
            <person name="Yang S."/>
            <person name="Wang J."/>
            <person name="Krasnoff S.B."/>
            <person name="Xu Y."/>
            <person name="Molnar I."/>
            <person name="Lin M."/>
        </authorList>
    </citation>
    <scope>NUCLEOTIDE SEQUENCE [LARGE SCALE GENOMIC DNA]</scope>
    <source>
        <strain evidence="2 3">ARSEF 6962</strain>
    </source>
</reference>
<dbReference type="GO" id="GO:0033819">
    <property type="term" value="F:lipoyl(octanoyl) transferase activity"/>
    <property type="evidence" value="ECO:0007669"/>
    <property type="project" value="TreeGrafter"/>
</dbReference>
<dbReference type="RefSeq" id="XP_040657246.1">
    <property type="nucleotide sequence ID" value="XM_040802213.1"/>
</dbReference>
<evidence type="ECO:0000259" key="1">
    <source>
        <dbReference type="PROSITE" id="PS51733"/>
    </source>
</evidence>
<name>A0A151GLA7_DRECN</name>
<dbReference type="AlphaFoldDB" id="A0A151GLA7"/>
<accession>A0A151GLA7</accession>
<dbReference type="InterPro" id="IPR004143">
    <property type="entry name" value="BPL_LPL_catalytic"/>
</dbReference>
<gene>
    <name evidence="2" type="ORF">DCS_04907</name>
</gene>
<protein>
    <submittedName>
        <fullName evidence="2">Octanoyltransferase</fullName>
    </submittedName>
</protein>
<comment type="caution">
    <text evidence="2">The sequence shown here is derived from an EMBL/GenBank/DDBJ whole genome shotgun (WGS) entry which is preliminary data.</text>
</comment>
<dbReference type="PROSITE" id="PS51733">
    <property type="entry name" value="BPL_LPL_CATALYTIC"/>
    <property type="match status" value="1"/>
</dbReference>
<dbReference type="EMBL" id="LAYC01000002">
    <property type="protein sequence ID" value="KYK57894.1"/>
    <property type="molecule type" value="Genomic_DNA"/>
</dbReference>
<dbReference type="SUPFAM" id="SSF55681">
    <property type="entry name" value="Class II aaRS and biotin synthetases"/>
    <property type="match status" value="1"/>
</dbReference>
<dbReference type="PANTHER" id="PTHR10993:SF7">
    <property type="entry name" value="LIPOYLTRANSFERASE 2, MITOCHONDRIAL-RELATED"/>
    <property type="match status" value="1"/>
</dbReference>